<evidence type="ECO:0000313" key="3">
    <source>
        <dbReference type="Proteomes" id="UP001208534"/>
    </source>
</evidence>
<dbReference type="InterPro" id="IPR000305">
    <property type="entry name" value="GIY-YIG_endonuc"/>
</dbReference>
<organism evidence="2 3">
    <name type="scientific">Acinetobacter junii</name>
    <dbReference type="NCBI Taxonomy" id="40215"/>
    <lineage>
        <taxon>Bacteria</taxon>
        <taxon>Pseudomonadati</taxon>
        <taxon>Pseudomonadota</taxon>
        <taxon>Gammaproteobacteria</taxon>
        <taxon>Moraxellales</taxon>
        <taxon>Moraxellaceae</taxon>
        <taxon>Acinetobacter</taxon>
    </lineage>
</organism>
<gene>
    <name evidence="2" type="ORF">KTH64_15845</name>
</gene>
<evidence type="ECO:0000259" key="1">
    <source>
        <dbReference type="PROSITE" id="PS50164"/>
    </source>
</evidence>
<name>A0AAW5RCC8_ACIJU</name>
<reference evidence="2" key="1">
    <citation type="submission" date="2021-06" db="EMBL/GenBank/DDBJ databases">
        <title>Propagation of a rapidly emergent carbapenem-resistant Acinetobacter baumannii lineage by various extra-hospital transmission networks.</title>
        <authorList>
            <person name="Calix J."/>
        </authorList>
    </citation>
    <scope>NUCLEOTIDE SEQUENCE</scope>
    <source>
        <strain evidence="2">WU_MDCI_Aw63</strain>
    </source>
</reference>
<dbReference type="RefSeq" id="WP_042892029.1">
    <property type="nucleotide sequence ID" value="NZ_BKIK01000015.1"/>
</dbReference>
<protein>
    <recommendedName>
        <fullName evidence="1">GIY-YIG domain-containing protein</fullName>
    </recommendedName>
</protein>
<feature type="domain" description="GIY-YIG" evidence="1">
    <location>
        <begin position="48"/>
        <end position="159"/>
    </location>
</feature>
<evidence type="ECO:0000313" key="2">
    <source>
        <dbReference type="EMBL" id="MCU4398378.1"/>
    </source>
</evidence>
<dbReference type="AlphaFoldDB" id="A0AAW5RCC8"/>
<comment type="caution">
    <text evidence="2">The sequence shown here is derived from an EMBL/GenBank/DDBJ whole genome shotgun (WGS) entry which is preliminary data.</text>
</comment>
<sequence length="165" mass="19051">MMDYTYLDKLINDCEIAKKSEPIKTYIYSSNENLEKFFMLYGNELKQDSCAIYIIKEINGNSKETRSRFIQYKNNEDVACPKLNPNASDVLYVGSSSTNVINRLKQHILGTHTKTYALRLQHWFQGQYEIEIRTYQVPPSILQLIEDNLSHSLQPAFGKKGGNSK</sequence>
<dbReference type="Proteomes" id="UP001208534">
    <property type="component" value="Unassembled WGS sequence"/>
</dbReference>
<dbReference type="KEGG" id="ajn:BVL33_03710"/>
<dbReference type="PROSITE" id="PS50164">
    <property type="entry name" value="GIY_YIG"/>
    <property type="match status" value="1"/>
</dbReference>
<proteinExistence type="predicted"/>
<dbReference type="EMBL" id="JAHPRE010000089">
    <property type="protein sequence ID" value="MCU4398378.1"/>
    <property type="molecule type" value="Genomic_DNA"/>
</dbReference>
<accession>A0AAW5RCC8</accession>